<accession>A0AAJ0A2K5</accession>
<evidence type="ECO:0000313" key="3">
    <source>
        <dbReference type="Proteomes" id="UP001243989"/>
    </source>
</evidence>
<feature type="transmembrane region" description="Helical" evidence="1">
    <location>
        <begin position="12"/>
        <end position="31"/>
    </location>
</feature>
<dbReference type="GeneID" id="85474399"/>
<dbReference type="RefSeq" id="XP_060450832.1">
    <property type="nucleotide sequence ID" value="XM_060589537.1"/>
</dbReference>
<keyword evidence="1" id="KW-0472">Membrane</keyword>
<feature type="transmembrane region" description="Helical" evidence="1">
    <location>
        <begin position="43"/>
        <end position="62"/>
    </location>
</feature>
<organism evidence="2 3">
    <name type="scientific">Colletotrichum phormii</name>
    <dbReference type="NCBI Taxonomy" id="359342"/>
    <lineage>
        <taxon>Eukaryota</taxon>
        <taxon>Fungi</taxon>
        <taxon>Dikarya</taxon>
        <taxon>Ascomycota</taxon>
        <taxon>Pezizomycotina</taxon>
        <taxon>Sordariomycetes</taxon>
        <taxon>Hypocreomycetidae</taxon>
        <taxon>Glomerellales</taxon>
        <taxon>Glomerellaceae</taxon>
        <taxon>Colletotrichum</taxon>
        <taxon>Colletotrichum acutatum species complex</taxon>
    </lineage>
</organism>
<proteinExistence type="predicted"/>
<keyword evidence="1" id="KW-0812">Transmembrane</keyword>
<name>A0AAJ0A2K5_9PEZI</name>
<evidence type="ECO:0000313" key="2">
    <source>
        <dbReference type="EMBL" id="KAK1654788.1"/>
    </source>
</evidence>
<evidence type="ECO:0000256" key="1">
    <source>
        <dbReference type="SAM" id="Phobius"/>
    </source>
</evidence>
<keyword evidence="1" id="KW-1133">Transmembrane helix</keyword>
<keyword evidence="3" id="KW-1185">Reference proteome</keyword>
<comment type="caution">
    <text evidence="2">The sequence shown here is derived from an EMBL/GenBank/DDBJ whole genome shotgun (WGS) entry which is preliminary data.</text>
</comment>
<dbReference type="EMBL" id="JAHMHQ010000002">
    <property type="protein sequence ID" value="KAK1654788.1"/>
    <property type="molecule type" value="Genomic_DNA"/>
</dbReference>
<sequence>MAFRMRARRARWAAGIASILFTYDLFSSLLFTRDTDLEKGKALYRNLEVFLLFFRLLFFIILGTKPLGGFRLSWGNGG</sequence>
<protein>
    <submittedName>
        <fullName evidence="2">Uncharacterized protein</fullName>
    </submittedName>
</protein>
<dbReference type="Proteomes" id="UP001243989">
    <property type="component" value="Unassembled WGS sequence"/>
</dbReference>
<reference evidence="2" key="1">
    <citation type="submission" date="2021-06" db="EMBL/GenBank/DDBJ databases">
        <title>Comparative genomics, transcriptomics and evolutionary studies reveal genomic signatures of adaptation to plant cell wall in hemibiotrophic fungi.</title>
        <authorList>
            <consortium name="DOE Joint Genome Institute"/>
            <person name="Baroncelli R."/>
            <person name="Diaz J.F."/>
            <person name="Benocci T."/>
            <person name="Peng M."/>
            <person name="Battaglia E."/>
            <person name="Haridas S."/>
            <person name="Andreopoulos W."/>
            <person name="Labutti K."/>
            <person name="Pangilinan J."/>
            <person name="Floch G.L."/>
            <person name="Makela M.R."/>
            <person name="Henrissat B."/>
            <person name="Grigoriev I.V."/>
            <person name="Crouch J.A."/>
            <person name="De Vries R.P."/>
            <person name="Sukno S.A."/>
            <person name="Thon M.R."/>
        </authorList>
    </citation>
    <scope>NUCLEOTIDE SEQUENCE</scope>
    <source>
        <strain evidence="2">CBS 102054</strain>
    </source>
</reference>
<gene>
    <name evidence="2" type="ORF">BDP81DRAFT_416488</name>
</gene>
<dbReference type="AlphaFoldDB" id="A0AAJ0A2K5"/>